<reference evidence="2 3" key="1">
    <citation type="submission" date="2024-05" db="EMBL/GenBank/DDBJ databases">
        <title>Haplotype-resolved chromosome-level genome assembly of Huyou (Citrus changshanensis).</title>
        <authorList>
            <person name="Miao C."/>
            <person name="Chen W."/>
            <person name="Wu Y."/>
            <person name="Wang L."/>
            <person name="Zhao S."/>
            <person name="Grierson D."/>
            <person name="Xu C."/>
            <person name="Chen K."/>
        </authorList>
    </citation>
    <scope>NUCLEOTIDE SEQUENCE [LARGE SCALE GENOMIC DNA]</scope>
    <source>
        <strain evidence="2">01-14</strain>
        <tissue evidence="2">Leaf</tissue>
    </source>
</reference>
<feature type="compositionally biased region" description="Polar residues" evidence="1">
    <location>
        <begin position="152"/>
        <end position="163"/>
    </location>
</feature>
<evidence type="ECO:0000313" key="2">
    <source>
        <dbReference type="EMBL" id="KAK9181236.1"/>
    </source>
</evidence>
<feature type="compositionally biased region" description="Basic and acidic residues" evidence="1">
    <location>
        <begin position="31"/>
        <end position="69"/>
    </location>
</feature>
<feature type="region of interest" description="Disordered" evidence="1">
    <location>
        <begin position="1"/>
        <end position="200"/>
    </location>
</feature>
<dbReference type="EMBL" id="JBCGBO010000024">
    <property type="protein sequence ID" value="KAK9181236.1"/>
    <property type="molecule type" value="Genomic_DNA"/>
</dbReference>
<keyword evidence="3" id="KW-1185">Reference proteome</keyword>
<name>A0AAP0QB76_9ROSI</name>
<sequence>MSTGQDPPKDRDPSEMSNQSSKNLSVTTGDEVTRGEKQLEAGCEKQIRRENKSEVETLMKKQDEKKTRLEVSSPKPRDWGVMNPKTDQENENVIERSGLETTKGKPKRCRGKLQARNAEKSIKHKDGPKTMKRPSEGIIWDSPLTKKRKMRSSNQKETLSSPKAKSELKLEIQSNRGNEGEAMLTEESMAVAGYQPRQKQ</sequence>
<feature type="compositionally biased region" description="Basic and acidic residues" evidence="1">
    <location>
        <begin position="117"/>
        <end position="135"/>
    </location>
</feature>
<accession>A0AAP0QB76</accession>
<dbReference type="Proteomes" id="UP001428341">
    <property type="component" value="Unassembled WGS sequence"/>
</dbReference>
<organism evidence="2 3">
    <name type="scientific">Citrus x changshan-huyou</name>
    <dbReference type="NCBI Taxonomy" id="2935761"/>
    <lineage>
        <taxon>Eukaryota</taxon>
        <taxon>Viridiplantae</taxon>
        <taxon>Streptophyta</taxon>
        <taxon>Embryophyta</taxon>
        <taxon>Tracheophyta</taxon>
        <taxon>Spermatophyta</taxon>
        <taxon>Magnoliopsida</taxon>
        <taxon>eudicotyledons</taxon>
        <taxon>Gunneridae</taxon>
        <taxon>Pentapetalae</taxon>
        <taxon>rosids</taxon>
        <taxon>malvids</taxon>
        <taxon>Sapindales</taxon>
        <taxon>Rutaceae</taxon>
        <taxon>Aurantioideae</taxon>
        <taxon>Citrus</taxon>
    </lineage>
</organism>
<gene>
    <name evidence="2" type="ORF">WN944_024373</name>
</gene>
<evidence type="ECO:0000313" key="3">
    <source>
        <dbReference type="Proteomes" id="UP001428341"/>
    </source>
</evidence>
<comment type="caution">
    <text evidence="2">The sequence shown here is derived from an EMBL/GenBank/DDBJ whole genome shotgun (WGS) entry which is preliminary data.</text>
</comment>
<dbReference type="AlphaFoldDB" id="A0AAP0QB76"/>
<protein>
    <submittedName>
        <fullName evidence="2">Uncharacterized protein</fullName>
    </submittedName>
</protein>
<feature type="compositionally biased region" description="Basic residues" evidence="1">
    <location>
        <begin position="104"/>
        <end position="113"/>
    </location>
</feature>
<proteinExistence type="predicted"/>
<evidence type="ECO:0000256" key="1">
    <source>
        <dbReference type="SAM" id="MobiDB-lite"/>
    </source>
</evidence>
<feature type="compositionally biased region" description="Polar residues" evidence="1">
    <location>
        <begin position="15"/>
        <end position="30"/>
    </location>
</feature>